<dbReference type="SUPFAM" id="SSF81923">
    <property type="entry name" value="Double Clp-N motif"/>
    <property type="match status" value="1"/>
</dbReference>
<keyword evidence="1 4" id="KW-0677">Repeat</keyword>
<dbReference type="Gene3D" id="3.40.50.300">
    <property type="entry name" value="P-loop containing nucleotide triphosphate hydrolases"/>
    <property type="match status" value="3"/>
</dbReference>
<proteinExistence type="predicted"/>
<evidence type="ECO:0000256" key="4">
    <source>
        <dbReference type="PROSITE-ProRule" id="PRU01251"/>
    </source>
</evidence>
<evidence type="ECO:0000313" key="6">
    <source>
        <dbReference type="EMBL" id="RHN80416.1"/>
    </source>
</evidence>
<dbReference type="PROSITE" id="PS51903">
    <property type="entry name" value="CLP_R"/>
    <property type="match status" value="1"/>
</dbReference>
<dbReference type="GO" id="GO:0016887">
    <property type="term" value="F:ATP hydrolysis activity"/>
    <property type="evidence" value="ECO:0007669"/>
    <property type="project" value="InterPro"/>
</dbReference>
<dbReference type="Pfam" id="PF02861">
    <property type="entry name" value="Clp_N"/>
    <property type="match status" value="1"/>
</dbReference>
<keyword evidence="2" id="KW-0547">Nucleotide-binding</keyword>
<dbReference type="SUPFAM" id="SSF52540">
    <property type="entry name" value="P-loop containing nucleoside triphosphate hydrolases"/>
    <property type="match status" value="2"/>
</dbReference>
<reference evidence="6" key="1">
    <citation type="journal article" date="2018" name="Nat. Plants">
        <title>Whole-genome landscape of Medicago truncatula symbiotic genes.</title>
        <authorList>
            <person name="Pecrix Y."/>
            <person name="Gamas P."/>
            <person name="Carrere S."/>
        </authorList>
    </citation>
    <scope>NUCLEOTIDE SEQUENCE</scope>
    <source>
        <tissue evidence="6">Leaves</tissue>
    </source>
</reference>
<feature type="domain" description="Clp R" evidence="5">
    <location>
        <begin position="1"/>
        <end position="133"/>
    </location>
</feature>
<dbReference type="AlphaFoldDB" id="A0A396JQ46"/>
<evidence type="ECO:0000256" key="1">
    <source>
        <dbReference type="ARBA" id="ARBA00022737"/>
    </source>
</evidence>
<name>A0A396JQ46_MEDTR</name>
<accession>A0A396JQ46</accession>
<dbReference type="Gene3D" id="1.10.1780.10">
    <property type="entry name" value="Clp, N-terminal domain"/>
    <property type="match status" value="1"/>
</dbReference>
<dbReference type="Gene3D" id="1.10.8.60">
    <property type="match status" value="1"/>
</dbReference>
<dbReference type="Gramene" id="rna4343">
    <property type="protein sequence ID" value="RHN80416.1"/>
    <property type="gene ID" value="gene4343"/>
</dbReference>
<dbReference type="EMBL" id="PSQE01000001">
    <property type="protein sequence ID" value="RHN80416.1"/>
    <property type="molecule type" value="Genomic_DNA"/>
</dbReference>
<dbReference type="InterPro" id="IPR003959">
    <property type="entry name" value="ATPase_AAA_core"/>
</dbReference>
<evidence type="ECO:0000259" key="5">
    <source>
        <dbReference type="PROSITE" id="PS51903"/>
    </source>
</evidence>
<dbReference type="Proteomes" id="UP000265566">
    <property type="component" value="Chromosome 1"/>
</dbReference>
<gene>
    <name evidence="6" type="ORF">MtrunA17_Chr1g0188061</name>
</gene>
<keyword evidence="3" id="KW-0067">ATP-binding</keyword>
<dbReference type="InterPro" id="IPR027417">
    <property type="entry name" value="P-loop_NTPase"/>
</dbReference>
<dbReference type="EC" id="3.6.4.10" evidence="6"/>
<protein>
    <submittedName>
        <fullName evidence="6">Chaperone protein ClpC</fullName>
        <ecNumber evidence="6">3.6.4.10</ecNumber>
    </submittedName>
</protein>
<sequence>MQESCLGFCGSRLMSLVYWLFGLIGEGTSISVKVLKCMGINLKDARVEVEKIIGRGGGFVAVEIPFTSCVKRVLKLSLEESRQLDHNYIRSEHLLLGFLREGEGVAAPVLENLGADPTNIRRHSKNNPCLIGEPGVGKTAIVEGLPQRIANDDEYRKHIEKDPPLERRFQPVKVPKPTVNMNESKCTSDQFLPDKAIDLNAEAGSRVQLQQAHVLFIYHLRTSSSCLLFIYHSMIWLDMSEFMERSTVSKLIGSLHAYAGYTKGGQLTEEVWRRPYTVVPFDEIEKAHHDVFNMMLQILGDGRLTDSKGRTVDFKNTSYNDIKCWKQCDCERRLSDNSYNQIKSLATEE</sequence>
<dbReference type="InterPro" id="IPR036628">
    <property type="entry name" value="Clp_N_dom_sf"/>
</dbReference>
<evidence type="ECO:0000256" key="3">
    <source>
        <dbReference type="ARBA" id="ARBA00022840"/>
    </source>
</evidence>
<dbReference type="Pfam" id="PF07724">
    <property type="entry name" value="AAA_2"/>
    <property type="match status" value="1"/>
</dbReference>
<comment type="caution">
    <text evidence="6">The sequence shown here is derived from an EMBL/GenBank/DDBJ whole genome shotgun (WGS) entry which is preliminary data.</text>
</comment>
<keyword evidence="6" id="KW-0378">Hydrolase</keyword>
<dbReference type="PANTHER" id="PTHR11638:SF155">
    <property type="entry name" value="CHAPERONE PROTEIN CLPC1, CHLOROPLASTIC-LIKE"/>
    <property type="match status" value="1"/>
</dbReference>
<dbReference type="GO" id="GO:0005524">
    <property type="term" value="F:ATP binding"/>
    <property type="evidence" value="ECO:0007669"/>
    <property type="project" value="UniProtKB-KW"/>
</dbReference>
<evidence type="ECO:0000256" key="2">
    <source>
        <dbReference type="ARBA" id="ARBA00022741"/>
    </source>
</evidence>
<dbReference type="InterPro" id="IPR004176">
    <property type="entry name" value="Clp_R_N"/>
</dbReference>
<dbReference type="PANTHER" id="PTHR11638">
    <property type="entry name" value="ATP-DEPENDENT CLP PROTEASE"/>
    <property type="match status" value="1"/>
</dbReference>
<organism evidence="6">
    <name type="scientific">Medicago truncatula</name>
    <name type="common">Barrel medic</name>
    <name type="synonym">Medicago tribuloides</name>
    <dbReference type="NCBI Taxonomy" id="3880"/>
    <lineage>
        <taxon>Eukaryota</taxon>
        <taxon>Viridiplantae</taxon>
        <taxon>Streptophyta</taxon>
        <taxon>Embryophyta</taxon>
        <taxon>Tracheophyta</taxon>
        <taxon>Spermatophyta</taxon>
        <taxon>Magnoliopsida</taxon>
        <taxon>eudicotyledons</taxon>
        <taxon>Gunneridae</taxon>
        <taxon>Pentapetalae</taxon>
        <taxon>rosids</taxon>
        <taxon>fabids</taxon>
        <taxon>Fabales</taxon>
        <taxon>Fabaceae</taxon>
        <taxon>Papilionoideae</taxon>
        <taxon>50 kb inversion clade</taxon>
        <taxon>NPAAA clade</taxon>
        <taxon>Hologalegina</taxon>
        <taxon>IRL clade</taxon>
        <taxon>Trifolieae</taxon>
        <taxon>Medicago</taxon>
    </lineage>
</organism>
<dbReference type="InterPro" id="IPR050130">
    <property type="entry name" value="ClpA_ClpB"/>
</dbReference>